<dbReference type="Gene3D" id="1.10.150.900">
    <property type="match status" value="1"/>
</dbReference>
<dbReference type="AlphaFoldDB" id="A0AA49K1N7"/>
<evidence type="ECO:0000313" key="8">
    <source>
        <dbReference type="EMBL" id="WKW13378.1"/>
    </source>
</evidence>
<dbReference type="KEGG" id="pspc:Strain318_002696"/>
<dbReference type="GO" id="GO:0046872">
    <property type="term" value="F:metal ion binding"/>
    <property type="evidence" value="ECO:0007669"/>
    <property type="project" value="UniProtKB-KW"/>
</dbReference>
<evidence type="ECO:0000313" key="10">
    <source>
        <dbReference type="Proteomes" id="UP001229955"/>
    </source>
</evidence>
<accession>A0AA49K1N7</accession>
<dbReference type="InterPro" id="IPR002933">
    <property type="entry name" value="Peptidase_M20"/>
</dbReference>
<feature type="domain" description="Peptidase M20 dimerisation" evidence="7">
    <location>
        <begin position="237"/>
        <end position="381"/>
    </location>
</feature>
<keyword evidence="3" id="KW-0479">Metal-binding</keyword>
<evidence type="ECO:0000256" key="2">
    <source>
        <dbReference type="ARBA" id="ARBA00022670"/>
    </source>
</evidence>
<evidence type="ECO:0000256" key="4">
    <source>
        <dbReference type="ARBA" id="ARBA00022801"/>
    </source>
</evidence>
<dbReference type="Gene3D" id="3.30.70.360">
    <property type="match status" value="1"/>
</dbReference>
<dbReference type="GO" id="GO:0008233">
    <property type="term" value="F:peptidase activity"/>
    <property type="evidence" value="ECO:0007669"/>
    <property type="project" value="UniProtKB-KW"/>
</dbReference>
<evidence type="ECO:0000256" key="5">
    <source>
        <dbReference type="ARBA" id="ARBA00022833"/>
    </source>
</evidence>
<sequence>MKRILIAIVVLGLALFGVLAANALRVPAPAAASGASDAIAIDVAAAAERLAVAVRFPTVSVQSGAPIDTAEFRALYAHFERAYPAAHAAMRRETIGELSLLYTWPGSDSTAAPVVLMGHVDVVPVTDENRAEWLHGPFDGTIADGFVWGRGTLDDKVTVVSILEAVEQMAAAGLRPARTVYLAFGHDEEVGGLHGARRIVDTLVARGVRPALVLDEGGFMTSGAIPGVEGVAAIVGIAEKGYLSLTLTSRASGGHSSMPPTRTAVGALSAAIDRLMANPFPASLDGPTAQMMTAMAPYVPFGQRLVLANLWLTEPLVIRSLQGTPLGGALTRTTTAPTMLNAGVKDNVLPPEATAVVNFRIRPGETRETVIARVREIVNDTMIAIAPRDSATADPSAVSRTDVPAYQLIERTIRAMVPDRSVPVLPYLVMGGTDAKFWSAHSDRVYRFLAVPLGESDVARVHGVNERIGIEAFGTAIGFYARLLRNLDGL</sequence>
<dbReference type="GO" id="GO:0006508">
    <property type="term" value="P:proteolysis"/>
    <property type="evidence" value="ECO:0007669"/>
    <property type="project" value="UniProtKB-KW"/>
</dbReference>
<feature type="chain" id="PRO_5041343694" evidence="6">
    <location>
        <begin position="21"/>
        <end position="490"/>
    </location>
</feature>
<dbReference type="Pfam" id="PF07687">
    <property type="entry name" value="M20_dimer"/>
    <property type="match status" value="1"/>
</dbReference>
<evidence type="ECO:0000256" key="1">
    <source>
        <dbReference type="ARBA" id="ARBA00006247"/>
    </source>
</evidence>
<dbReference type="PANTHER" id="PTHR45962">
    <property type="entry name" value="N-FATTY-ACYL-AMINO ACID SYNTHASE/HYDROLASE PM20D1"/>
    <property type="match status" value="1"/>
</dbReference>
<accession>A0AA49Q5M0</accession>
<keyword evidence="2" id="KW-0645">Protease</keyword>
<dbReference type="SUPFAM" id="SSF55031">
    <property type="entry name" value="Bacterial exopeptidase dimerisation domain"/>
    <property type="match status" value="1"/>
</dbReference>
<dbReference type="InterPro" id="IPR047177">
    <property type="entry name" value="Pept_M20A"/>
</dbReference>
<evidence type="ECO:0000313" key="9">
    <source>
        <dbReference type="EMBL" id="WKW16285.1"/>
    </source>
</evidence>
<evidence type="ECO:0000256" key="3">
    <source>
        <dbReference type="ARBA" id="ARBA00022723"/>
    </source>
</evidence>
<gene>
    <name evidence="8" type="ORF">Strain138_002696</name>
    <name evidence="9" type="ORF">Strain318_002696</name>
</gene>
<feature type="signal peptide" evidence="6">
    <location>
        <begin position="1"/>
        <end position="20"/>
    </location>
</feature>
<proteinExistence type="inferred from homology"/>
<evidence type="ECO:0000256" key="6">
    <source>
        <dbReference type="SAM" id="SignalP"/>
    </source>
</evidence>
<dbReference type="Gene3D" id="3.40.630.10">
    <property type="entry name" value="Zn peptidases"/>
    <property type="match status" value="1"/>
</dbReference>
<comment type="similarity">
    <text evidence="1">Belongs to the peptidase M20A family.</text>
</comment>
<keyword evidence="10" id="KW-1185">Reference proteome</keyword>
<protein>
    <submittedName>
        <fullName evidence="9">M20 family peptidase</fullName>
    </submittedName>
</protein>
<name>A0AA49K1N7_9BACT</name>
<dbReference type="Pfam" id="PF01546">
    <property type="entry name" value="Peptidase_M20"/>
    <property type="match status" value="1"/>
</dbReference>
<keyword evidence="5" id="KW-0862">Zinc</keyword>
<dbReference type="InterPro" id="IPR036264">
    <property type="entry name" value="Bact_exopeptidase_dim_dom"/>
</dbReference>
<dbReference type="RefSeq" id="WP_367886235.1">
    <property type="nucleotide sequence ID" value="NZ_CP130612.1"/>
</dbReference>
<dbReference type="SUPFAM" id="SSF53187">
    <property type="entry name" value="Zn-dependent exopeptidases"/>
    <property type="match status" value="1"/>
</dbReference>
<keyword evidence="6" id="KW-0732">Signal</keyword>
<organism evidence="9 10">
    <name type="scientific">Pseudogemmatithrix spongiicola</name>
    <dbReference type="NCBI Taxonomy" id="3062599"/>
    <lineage>
        <taxon>Bacteria</taxon>
        <taxon>Pseudomonadati</taxon>
        <taxon>Gemmatimonadota</taxon>
        <taxon>Gemmatimonadia</taxon>
        <taxon>Gemmatimonadales</taxon>
        <taxon>Gemmatimonadaceae</taxon>
        <taxon>Pseudogemmatithrix</taxon>
    </lineage>
</organism>
<keyword evidence="4" id="KW-0378">Hydrolase</keyword>
<dbReference type="InterPro" id="IPR011650">
    <property type="entry name" value="Peptidase_M20_dimer"/>
</dbReference>
<dbReference type="Proteomes" id="UP001229955">
    <property type="component" value="Chromosome"/>
</dbReference>
<dbReference type="EMBL" id="CP130613">
    <property type="protein sequence ID" value="WKW16285.1"/>
    <property type="molecule type" value="Genomic_DNA"/>
</dbReference>
<reference evidence="9" key="1">
    <citation type="submission" date="2023-07" db="EMBL/GenBank/DDBJ databases">
        <authorList>
            <person name="Haufschild T."/>
            <person name="Kallscheuer N."/>
            <person name="Hammer J."/>
            <person name="Kohn T."/>
            <person name="Kabuu M."/>
            <person name="Jogler M."/>
            <person name="Wohfarth N."/>
            <person name="Heuer A."/>
            <person name="Rohde M."/>
            <person name="van Teeseling M.C.F."/>
            <person name="Jogler C."/>
        </authorList>
    </citation>
    <scope>NUCLEOTIDE SEQUENCE</scope>
    <source>
        <strain evidence="8">Strain 138</strain>
        <strain evidence="9">Strain 318</strain>
    </source>
</reference>
<dbReference type="EMBL" id="CP130612">
    <property type="protein sequence ID" value="WKW13378.1"/>
    <property type="molecule type" value="Genomic_DNA"/>
</dbReference>
<dbReference type="PANTHER" id="PTHR45962:SF1">
    <property type="entry name" value="N-FATTY-ACYL-AMINO ACID SYNTHASE_HYDROLASE PM20D1"/>
    <property type="match status" value="1"/>
</dbReference>
<evidence type="ECO:0000259" key="7">
    <source>
        <dbReference type="Pfam" id="PF07687"/>
    </source>
</evidence>